<dbReference type="GO" id="GO:0016301">
    <property type="term" value="F:kinase activity"/>
    <property type="evidence" value="ECO:0007669"/>
    <property type="project" value="UniProtKB-KW"/>
</dbReference>
<protein>
    <submittedName>
        <fullName evidence="2">Aminoglycoside phosphotransferase (APT) family kinase protein</fullName>
    </submittedName>
</protein>
<evidence type="ECO:0000313" key="3">
    <source>
        <dbReference type="Proteomes" id="UP000231586"/>
    </source>
</evidence>
<dbReference type="Gene3D" id="3.30.200.20">
    <property type="entry name" value="Phosphorylase Kinase, domain 1"/>
    <property type="match status" value="1"/>
</dbReference>
<evidence type="ECO:0000259" key="1">
    <source>
        <dbReference type="Pfam" id="PF01636"/>
    </source>
</evidence>
<accession>A0A2M8W442</accession>
<dbReference type="Gene3D" id="3.90.1200.10">
    <property type="match status" value="1"/>
</dbReference>
<keyword evidence="3" id="KW-1185">Reference proteome</keyword>
<proteinExistence type="predicted"/>
<dbReference type="InterPro" id="IPR051678">
    <property type="entry name" value="AGP_Transferase"/>
</dbReference>
<dbReference type="EMBL" id="PGTZ01000011">
    <property type="protein sequence ID" value="PJI85694.1"/>
    <property type="molecule type" value="Genomic_DNA"/>
</dbReference>
<reference evidence="2 3" key="1">
    <citation type="submission" date="2017-11" db="EMBL/GenBank/DDBJ databases">
        <title>Genomic Encyclopedia of Archaeal and Bacterial Type Strains, Phase II (KMG-II): From Individual Species to Whole Genera.</title>
        <authorList>
            <person name="Goeker M."/>
        </authorList>
    </citation>
    <scope>NUCLEOTIDE SEQUENCE [LARGE SCALE GENOMIC DNA]</scope>
    <source>
        <strain evidence="2 3">DSM 22413</strain>
    </source>
</reference>
<keyword evidence="2" id="KW-0418">Kinase</keyword>
<dbReference type="OrthoDB" id="9797603at2"/>
<dbReference type="InterPro" id="IPR011009">
    <property type="entry name" value="Kinase-like_dom_sf"/>
</dbReference>
<dbReference type="PANTHER" id="PTHR21310:SF42">
    <property type="entry name" value="BIFUNCTIONAL AAC_APH"/>
    <property type="match status" value="1"/>
</dbReference>
<dbReference type="CDD" id="cd05155">
    <property type="entry name" value="APH_ChoK_like_1"/>
    <property type="match status" value="1"/>
</dbReference>
<dbReference type="RefSeq" id="WP_100350972.1">
    <property type="nucleotide sequence ID" value="NZ_PGTZ01000011.1"/>
</dbReference>
<organism evidence="2 3">
    <name type="scientific">Luteimicrobium subarcticum</name>
    <dbReference type="NCBI Taxonomy" id="620910"/>
    <lineage>
        <taxon>Bacteria</taxon>
        <taxon>Bacillati</taxon>
        <taxon>Actinomycetota</taxon>
        <taxon>Actinomycetes</taxon>
        <taxon>Micrococcales</taxon>
        <taxon>Luteimicrobium</taxon>
    </lineage>
</organism>
<evidence type="ECO:0000313" key="2">
    <source>
        <dbReference type="EMBL" id="PJI85694.1"/>
    </source>
</evidence>
<dbReference type="PANTHER" id="PTHR21310">
    <property type="entry name" value="AMINOGLYCOSIDE PHOSPHOTRANSFERASE-RELATED-RELATED"/>
    <property type="match status" value="1"/>
</dbReference>
<comment type="caution">
    <text evidence="2">The sequence shown here is derived from an EMBL/GenBank/DDBJ whole genome shotgun (WGS) entry which is preliminary data.</text>
</comment>
<dbReference type="Proteomes" id="UP000231586">
    <property type="component" value="Unassembled WGS sequence"/>
</dbReference>
<dbReference type="InterPro" id="IPR016259">
    <property type="entry name" value="Hygromycin-B_Kinase"/>
</dbReference>
<name>A0A2M8W442_9MICO</name>
<gene>
    <name evidence="2" type="ORF">CLV34_2884</name>
</gene>
<keyword evidence="2" id="KW-0808">Transferase</keyword>
<sequence>MEADIEITTGLAHALLRAQHADLADRPLRVVANGWDTVVMRLGDDLALRLPRREVAAHLVEHEQAVLPVLAPTLPVPVPLPVRVGRPTDGYPYPWSVVPWFDGVAAAATPVPERSAWAAHLANTLAALHTPAPADAPPNPYRGVPLAERTEVFRERLEIVPDRDARHLSQIWDTGLDAAPYDDVPRWLHGDPHPANLVVRPGAPDRLAALVDFGDVTSGDPASDLATAWLTFDAAGRASFRAVYDDVHGGDGPRWVRARAWAASFALVMLAFPDEHPLLAGVGEHAVGELLAG</sequence>
<dbReference type="AlphaFoldDB" id="A0A2M8W442"/>
<feature type="domain" description="Aminoglycoside phosphotransferase" evidence="1">
    <location>
        <begin position="28"/>
        <end position="257"/>
    </location>
</feature>
<dbReference type="PIRSF" id="PIRSF000707">
    <property type="entry name" value="Hygromycin-B_kinase"/>
    <property type="match status" value="1"/>
</dbReference>
<dbReference type="Pfam" id="PF01636">
    <property type="entry name" value="APH"/>
    <property type="match status" value="1"/>
</dbReference>
<dbReference type="SUPFAM" id="SSF56112">
    <property type="entry name" value="Protein kinase-like (PK-like)"/>
    <property type="match status" value="1"/>
</dbReference>
<dbReference type="InterPro" id="IPR002575">
    <property type="entry name" value="Aminoglycoside_PTrfase"/>
</dbReference>